<keyword evidence="4 5" id="KW-0472">Membrane</keyword>
<name>A0A0A9XWT6_LYGHE</name>
<evidence type="ECO:0000256" key="2">
    <source>
        <dbReference type="ARBA" id="ARBA00022692"/>
    </source>
</evidence>
<dbReference type="InterPro" id="IPR036259">
    <property type="entry name" value="MFS_trans_sf"/>
</dbReference>
<sequence>MLRDLSIHDRIPRGLLKFLKLQRRVIKEKFFSKQVQEAQLTEQQEAQEEWKFLVKVLPLFIPAVFIIAFRDQRYTQYLNQEEMLVPDMKAETVLPTVLIFVMYPVTKMIGTIIVDGMIMPYMKRKGKPLTAVVRSVVGFVFVTISLGAATVLQCRVEKSKSPLVNVDESSILLYNTCDCPAQIMIFGVDEQIICPPMFLKKIAIPRYITRSSMSVRVECAEDQKLVAKTFIEPPDKETKEYVVLKDSFTSILIQEIKTRRYDETFNIYTMLRFIVVPYHNNYSLAFTDVSIEVGGSHDLAHDYDKSIMRYPFFFKDEYLQPGRYYIKVDHIVLLDVNITYGASLTYLVSTRENDTLPTTKLFTLMPPNSISIYWQIPQILVLAMSDVMLESPTFLYASNAVPKKWWNLVNDLWLSCGGTGNLITAIAMFLEAINRLVMVFLVGFGSCWLSVSLFILLSASVYNINYEFMDEEKWA</sequence>
<keyword evidence="2 5" id="KW-0812">Transmembrane</keyword>
<evidence type="ECO:0000313" key="6">
    <source>
        <dbReference type="EMBL" id="JAG24374.1"/>
    </source>
</evidence>
<dbReference type="GO" id="GO:0022857">
    <property type="term" value="F:transmembrane transporter activity"/>
    <property type="evidence" value="ECO:0007669"/>
    <property type="project" value="InterPro"/>
</dbReference>
<dbReference type="EMBL" id="GBHO01019230">
    <property type="protein sequence ID" value="JAG24374.1"/>
    <property type="molecule type" value="Transcribed_RNA"/>
</dbReference>
<reference evidence="6" key="1">
    <citation type="journal article" date="2014" name="PLoS ONE">
        <title>Transcriptome-Based Identification of ABC Transporters in the Western Tarnished Plant Bug Lygus hesperus.</title>
        <authorList>
            <person name="Hull J.J."/>
            <person name="Chaney K."/>
            <person name="Geib S.M."/>
            <person name="Fabrick J.A."/>
            <person name="Brent C.S."/>
            <person name="Walsh D."/>
            <person name="Lavine L.C."/>
        </authorList>
    </citation>
    <scope>NUCLEOTIDE SEQUENCE</scope>
</reference>
<feature type="transmembrane region" description="Helical" evidence="5">
    <location>
        <begin position="131"/>
        <end position="152"/>
    </location>
</feature>
<evidence type="ECO:0000256" key="1">
    <source>
        <dbReference type="ARBA" id="ARBA00004141"/>
    </source>
</evidence>
<gene>
    <name evidence="6" type="primary">Slc15a1_0</name>
    <name evidence="6" type="ORF">CM83_42318</name>
</gene>
<evidence type="ECO:0000256" key="4">
    <source>
        <dbReference type="ARBA" id="ARBA00023136"/>
    </source>
</evidence>
<protein>
    <submittedName>
        <fullName evidence="6">Solute carrier family 15 member 1</fullName>
    </submittedName>
</protein>
<keyword evidence="3 5" id="KW-1133">Transmembrane helix</keyword>
<dbReference type="AlphaFoldDB" id="A0A0A9XWT6"/>
<proteinExistence type="predicted"/>
<evidence type="ECO:0000256" key="3">
    <source>
        <dbReference type="ARBA" id="ARBA00022989"/>
    </source>
</evidence>
<reference evidence="6" key="2">
    <citation type="submission" date="2014-07" db="EMBL/GenBank/DDBJ databases">
        <authorList>
            <person name="Hull J."/>
        </authorList>
    </citation>
    <scope>NUCLEOTIDE SEQUENCE</scope>
</reference>
<feature type="transmembrane region" description="Helical" evidence="5">
    <location>
        <begin position="93"/>
        <end position="119"/>
    </location>
</feature>
<dbReference type="Gene3D" id="1.20.1250.20">
    <property type="entry name" value="MFS general substrate transporter like domains"/>
    <property type="match status" value="2"/>
</dbReference>
<feature type="transmembrane region" description="Helical" evidence="5">
    <location>
        <begin position="437"/>
        <end position="462"/>
    </location>
</feature>
<dbReference type="InterPro" id="IPR000109">
    <property type="entry name" value="POT_fam"/>
</dbReference>
<dbReference type="GO" id="GO:0016020">
    <property type="term" value="C:membrane"/>
    <property type="evidence" value="ECO:0007669"/>
    <property type="project" value="UniProtKB-SubCell"/>
</dbReference>
<comment type="subcellular location">
    <subcellularLocation>
        <location evidence="1">Membrane</location>
        <topology evidence="1">Multi-pass membrane protein</topology>
    </subcellularLocation>
</comment>
<feature type="transmembrane region" description="Helical" evidence="5">
    <location>
        <begin position="52"/>
        <end position="69"/>
    </location>
</feature>
<dbReference type="Pfam" id="PF00854">
    <property type="entry name" value="PTR2"/>
    <property type="match status" value="1"/>
</dbReference>
<accession>A0A0A9XWT6</accession>
<evidence type="ECO:0000256" key="5">
    <source>
        <dbReference type="SAM" id="Phobius"/>
    </source>
</evidence>
<organism evidence="6">
    <name type="scientific">Lygus hesperus</name>
    <name type="common">Western plant bug</name>
    <dbReference type="NCBI Taxonomy" id="30085"/>
    <lineage>
        <taxon>Eukaryota</taxon>
        <taxon>Metazoa</taxon>
        <taxon>Ecdysozoa</taxon>
        <taxon>Arthropoda</taxon>
        <taxon>Hexapoda</taxon>
        <taxon>Insecta</taxon>
        <taxon>Pterygota</taxon>
        <taxon>Neoptera</taxon>
        <taxon>Paraneoptera</taxon>
        <taxon>Hemiptera</taxon>
        <taxon>Heteroptera</taxon>
        <taxon>Panheteroptera</taxon>
        <taxon>Cimicomorpha</taxon>
        <taxon>Miridae</taxon>
        <taxon>Mirini</taxon>
        <taxon>Lygus</taxon>
    </lineage>
</organism>